<keyword evidence="2" id="KW-1185">Reference proteome</keyword>
<protein>
    <submittedName>
        <fullName evidence="1">Uncharacterized protein</fullName>
    </submittedName>
</protein>
<evidence type="ECO:0000313" key="1">
    <source>
        <dbReference type="EMBL" id="PBK59336.1"/>
    </source>
</evidence>
<organism evidence="1 2">
    <name type="scientific">Armillaria solidipes</name>
    <dbReference type="NCBI Taxonomy" id="1076256"/>
    <lineage>
        <taxon>Eukaryota</taxon>
        <taxon>Fungi</taxon>
        <taxon>Dikarya</taxon>
        <taxon>Basidiomycota</taxon>
        <taxon>Agaricomycotina</taxon>
        <taxon>Agaricomycetes</taxon>
        <taxon>Agaricomycetidae</taxon>
        <taxon>Agaricales</taxon>
        <taxon>Marasmiineae</taxon>
        <taxon>Physalacriaceae</taxon>
        <taxon>Armillaria</taxon>
    </lineage>
</organism>
<dbReference type="Proteomes" id="UP000218334">
    <property type="component" value="Unassembled WGS sequence"/>
</dbReference>
<proteinExistence type="predicted"/>
<evidence type="ECO:0000313" key="2">
    <source>
        <dbReference type="Proteomes" id="UP000218334"/>
    </source>
</evidence>
<sequence>MGGQLQGRYLDILPVRYPPPLATILYRIPQSMHGPLPTSIRGVRHYQPFLLSSLTITPTHPASPNLTSEEEEGTVIRCPDNLSSRVNNSELPISALKIATACLCQSLVFSQNGSSGADSKRGHLCVFNFVFMLLSTFTFEFVQSEATNQVPSSSFLNA</sequence>
<name>A0A2H3B8H3_9AGAR</name>
<dbReference type="EMBL" id="KZ293507">
    <property type="protein sequence ID" value="PBK59336.1"/>
    <property type="molecule type" value="Genomic_DNA"/>
</dbReference>
<accession>A0A2H3B8H3</accession>
<dbReference type="AlphaFoldDB" id="A0A2H3B8H3"/>
<reference evidence="2" key="1">
    <citation type="journal article" date="2017" name="Nat. Ecol. Evol.">
        <title>Genome expansion and lineage-specific genetic innovations in the forest pathogenic fungi Armillaria.</title>
        <authorList>
            <person name="Sipos G."/>
            <person name="Prasanna A.N."/>
            <person name="Walter M.C."/>
            <person name="O'Connor E."/>
            <person name="Balint B."/>
            <person name="Krizsan K."/>
            <person name="Kiss B."/>
            <person name="Hess J."/>
            <person name="Varga T."/>
            <person name="Slot J."/>
            <person name="Riley R."/>
            <person name="Boka B."/>
            <person name="Rigling D."/>
            <person name="Barry K."/>
            <person name="Lee J."/>
            <person name="Mihaltcheva S."/>
            <person name="LaButti K."/>
            <person name="Lipzen A."/>
            <person name="Waldron R."/>
            <person name="Moloney N.M."/>
            <person name="Sperisen C."/>
            <person name="Kredics L."/>
            <person name="Vagvoelgyi C."/>
            <person name="Patrignani A."/>
            <person name="Fitzpatrick D."/>
            <person name="Nagy I."/>
            <person name="Doyle S."/>
            <person name="Anderson J.B."/>
            <person name="Grigoriev I.V."/>
            <person name="Gueldener U."/>
            <person name="Muensterkoetter M."/>
            <person name="Nagy L.G."/>
        </authorList>
    </citation>
    <scope>NUCLEOTIDE SEQUENCE [LARGE SCALE GENOMIC DNA]</scope>
    <source>
        <strain evidence="2">28-4</strain>
    </source>
</reference>
<gene>
    <name evidence="1" type="ORF">ARMSODRAFT_967002</name>
</gene>